<keyword evidence="1" id="KW-0812">Transmembrane</keyword>
<dbReference type="AlphaFoldDB" id="A0A1D1YUV3"/>
<dbReference type="InterPro" id="IPR000742">
    <property type="entry name" value="EGF"/>
</dbReference>
<feature type="domain" description="EGF-like" evidence="2">
    <location>
        <begin position="58"/>
        <end position="97"/>
    </location>
</feature>
<dbReference type="PANTHER" id="PTHR33881">
    <property type="entry name" value="NEUROGENIC LOCUS NOTCH-LIKE PROTEIN"/>
    <property type="match status" value="1"/>
</dbReference>
<name>A0A1D1YUV3_9ARAE</name>
<organism evidence="3">
    <name type="scientific">Anthurium amnicola</name>
    <dbReference type="NCBI Taxonomy" id="1678845"/>
    <lineage>
        <taxon>Eukaryota</taxon>
        <taxon>Viridiplantae</taxon>
        <taxon>Streptophyta</taxon>
        <taxon>Embryophyta</taxon>
        <taxon>Tracheophyta</taxon>
        <taxon>Spermatophyta</taxon>
        <taxon>Magnoliopsida</taxon>
        <taxon>Liliopsida</taxon>
        <taxon>Araceae</taxon>
        <taxon>Pothoideae</taxon>
        <taxon>Potheae</taxon>
        <taxon>Anthurium</taxon>
    </lineage>
</organism>
<feature type="non-terminal residue" evidence="3">
    <location>
        <position position="1"/>
    </location>
</feature>
<reference evidence="3" key="1">
    <citation type="submission" date="2015-07" db="EMBL/GenBank/DDBJ databases">
        <title>Transcriptome Assembly of Anthurium amnicola.</title>
        <authorList>
            <person name="Suzuki J."/>
        </authorList>
    </citation>
    <scope>NUCLEOTIDE SEQUENCE</scope>
</reference>
<evidence type="ECO:0000313" key="3">
    <source>
        <dbReference type="EMBL" id="JAT58404.1"/>
    </source>
</evidence>
<dbReference type="PANTHER" id="PTHR33881:SF17">
    <property type="entry name" value="EGF-LIKE DOMAIN-CONTAINING PROTEIN"/>
    <property type="match status" value="1"/>
</dbReference>
<proteinExistence type="predicted"/>
<evidence type="ECO:0000259" key="2">
    <source>
        <dbReference type="SMART" id="SM00181"/>
    </source>
</evidence>
<feature type="transmembrane region" description="Helical" evidence="1">
    <location>
        <begin position="12"/>
        <end position="31"/>
    </location>
</feature>
<dbReference type="EMBL" id="GDJX01009532">
    <property type="protein sequence ID" value="JAT58404.1"/>
    <property type="molecule type" value="Transcribed_RNA"/>
</dbReference>
<feature type="domain" description="EGF-like" evidence="2">
    <location>
        <begin position="136"/>
        <end position="175"/>
    </location>
</feature>
<keyword evidence="1" id="KW-1133">Transmembrane helix</keyword>
<evidence type="ECO:0000256" key="1">
    <source>
        <dbReference type="SAM" id="Phobius"/>
    </source>
</evidence>
<accession>A0A1D1YUV3</accession>
<gene>
    <name evidence="3" type="primary">LTBP2_6</name>
    <name evidence="3" type="ORF">g.61804</name>
</gene>
<protein>
    <submittedName>
        <fullName evidence="3">Latent-transforming growth factor beta-binding protein 2</fullName>
    </submittedName>
</protein>
<dbReference type="SMART" id="SM00181">
    <property type="entry name" value="EGF"/>
    <property type="match status" value="2"/>
</dbReference>
<sequence length="236" mass="25197">SLSLFLSSRTEGVVVVMGWRAVLILMAVLALGMSSQPGAEAGGGSWLPPMVSPFLKGLCDVVHCGRGSCRVNGSSAFGYACDCDSGWTKLTKGDNFQFLPCIIPNCSLDYSCGNRSVAPPPSLPPSSPSNHSIFEPCKWSYCGEGSCVETSDYEHRCDCKEGYANLLNTTSYPCIRECVLGADCDSLGFMLPNGSSPRRSPSNQSDQAINRAATGSQESLMWILLLMLSLAMAPRI</sequence>
<keyword evidence="1" id="KW-0472">Membrane</keyword>